<sequence length="623" mass="69949">MRPCLPLTYALYSSSLLSRPSIVTAFHSTQKLTANFHRSPSFAIVSPHLSSHLRHHSSLYRHLSQQLDAAKSSDDTGPSSPKARKRKMAKSKDDTPSVPHAPDSLFSKNTSIDQTRTKLLTLSTPNPRSKESFKNPCIIYWMIRDVRTIDNWALLFAESIAIQNKVPLRVVYTLPPPPADDAPEGEDGSPPNPADMSLTERHGVFLLDGLKIVAEELIDVQVPFDVLCPASRDAVGETICNYANSNEALAVVCDMSPLRAPRCWTETQTAPLLEGDAIPLYQVDAHNVVPVWVASPKREVGARTLRPKIHNVFGGYCCTFPEFKGNAHVEDVNLGKGEHDWEAYKAYMKLDESIKSVDGMVAGHEAAMKRWKEFCSSTQQGLKNFDSLRNDPNYQSVCTNLSPYINYGQISFQRLALEVRALKKHSNGTAAFIEEGVVRRELSDNFVYYTPDGYDSLDGAADWARDSLELHASDEREYLYTWKELERGETHDDLWNAGQMQLVREGGLHGFMRMYWAKKILEWTFSPSYALATAQYFNDRYAYDGNDPNGFVGVGWSIMGIHDMGWKERPIFGKIRYMNYAGCKRKFKIDPFVARYRGAKENAVKALAAKGGEAKVSGKKRKA</sequence>
<evidence type="ECO:0000256" key="6">
    <source>
        <dbReference type="ARBA" id="ARBA00022763"/>
    </source>
</evidence>
<organism evidence="15 16">
    <name type="scientific">Cyclotella atomus</name>
    <dbReference type="NCBI Taxonomy" id="382360"/>
    <lineage>
        <taxon>Eukaryota</taxon>
        <taxon>Sar</taxon>
        <taxon>Stramenopiles</taxon>
        <taxon>Ochrophyta</taxon>
        <taxon>Bacillariophyta</taxon>
        <taxon>Coscinodiscophyceae</taxon>
        <taxon>Thalassiosirophycidae</taxon>
        <taxon>Stephanodiscales</taxon>
        <taxon>Stephanodiscaceae</taxon>
        <taxon>Cyclotella</taxon>
    </lineage>
</organism>
<comment type="cofactor">
    <cofactor evidence="1">
        <name>FAD</name>
        <dbReference type="ChEBI" id="CHEBI:57692"/>
    </cofactor>
</comment>
<evidence type="ECO:0000313" key="16">
    <source>
        <dbReference type="Proteomes" id="UP001530400"/>
    </source>
</evidence>
<evidence type="ECO:0000256" key="1">
    <source>
        <dbReference type="ARBA" id="ARBA00001974"/>
    </source>
</evidence>
<dbReference type="InterPro" id="IPR052219">
    <property type="entry name" value="Photolyase_Class-2"/>
</dbReference>
<dbReference type="InterPro" id="IPR014729">
    <property type="entry name" value="Rossmann-like_a/b/a_fold"/>
</dbReference>
<dbReference type="Gene3D" id="1.10.579.10">
    <property type="entry name" value="DNA Cyclobutane Dipyrimidine Photolyase, subunit A, domain 3"/>
    <property type="match status" value="1"/>
</dbReference>
<comment type="catalytic activity">
    <reaction evidence="12">
        <text>cyclobutadipyrimidine (in DNA) = 2 pyrimidine residues (in DNA).</text>
        <dbReference type="EC" id="4.1.99.3"/>
    </reaction>
</comment>
<evidence type="ECO:0000256" key="12">
    <source>
        <dbReference type="ARBA" id="ARBA00033999"/>
    </source>
</evidence>
<keyword evidence="8" id="KW-0238">DNA-binding</keyword>
<dbReference type="GO" id="GO:0003677">
    <property type="term" value="F:DNA binding"/>
    <property type="evidence" value="ECO:0007669"/>
    <property type="project" value="UniProtKB-KW"/>
</dbReference>
<feature type="domain" description="Photolyase/cryptochrome alpha/beta" evidence="14">
    <location>
        <begin position="136"/>
        <end position="291"/>
    </location>
</feature>
<evidence type="ECO:0000256" key="13">
    <source>
        <dbReference type="SAM" id="MobiDB-lite"/>
    </source>
</evidence>
<feature type="region of interest" description="Disordered" evidence="13">
    <location>
        <begin position="67"/>
        <end position="109"/>
    </location>
</feature>
<reference evidence="15 16" key="1">
    <citation type="submission" date="2024-10" db="EMBL/GenBank/DDBJ databases">
        <title>Updated reference genomes for cyclostephanoid diatoms.</title>
        <authorList>
            <person name="Roberts W.R."/>
            <person name="Alverson A.J."/>
        </authorList>
    </citation>
    <scope>NUCLEOTIDE SEQUENCE [LARGE SCALE GENOMIC DNA]</scope>
    <source>
        <strain evidence="15 16">AJA010-31</strain>
    </source>
</reference>
<dbReference type="AlphaFoldDB" id="A0ABD3PR99"/>
<evidence type="ECO:0000256" key="5">
    <source>
        <dbReference type="ARBA" id="ARBA00022630"/>
    </source>
</evidence>
<keyword evidence="6" id="KW-0227">DNA damage</keyword>
<evidence type="ECO:0000256" key="9">
    <source>
        <dbReference type="ARBA" id="ARBA00023204"/>
    </source>
</evidence>
<dbReference type="PANTHER" id="PTHR10211">
    <property type="entry name" value="DEOXYRIBODIPYRIMIDINE PHOTOLYASE"/>
    <property type="match status" value="1"/>
</dbReference>
<evidence type="ECO:0000256" key="11">
    <source>
        <dbReference type="ARBA" id="ARBA00031671"/>
    </source>
</evidence>
<keyword evidence="16" id="KW-1185">Reference proteome</keyword>
<dbReference type="SUPFAM" id="SSF48173">
    <property type="entry name" value="Cryptochrome/photolyase FAD-binding domain"/>
    <property type="match status" value="1"/>
</dbReference>
<dbReference type="SUPFAM" id="SSF52425">
    <property type="entry name" value="Cryptochrome/photolyase, N-terminal domain"/>
    <property type="match status" value="1"/>
</dbReference>
<keyword evidence="7" id="KW-0274">FAD</keyword>
<evidence type="ECO:0000256" key="10">
    <source>
        <dbReference type="ARBA" id="ARBA00023239"/>
    </source>
</evidence>
<dbReference type="FunFam" id="1.10.579.10:FF:000002">
    <property type="entry name" value="Deoxyribodipyrimidine photolyase"/>
    <property type="match status" value="1"/>
</dbReference>
<dbReference type="EMBL" id="JALLPJ020000513">
    <property type="protein sequence ID" value="KAL3789871.1"/>
    <property type="molecule type" value="Genomic_DNA"/>
</dbReference>
<gene>
    <name evidence="15" type="ORF">ACHAWO_011677</name>
</gene>
<comment type="caution">
    <text evidence="15">The sequence shown here is derived from an EMBL/GenBank/DDBJ whole genome shotgun (WGS) entry which is preliminary data.</text>
</comment>
<evidence type="ECO:0000313" key="15">
    <source>
        <dbReference type="EMBL" id="KAL3789871.1"/>
    </source>
</evidence>
<comment type="similarity">
    <text evidence="2">Belongs to the DNA photolyase class-2 family.</text>
</comment>
<dbReference type="InterPro" id="IPR032673">
    <property type="entry name" value="DNA_photolyase_2_CS"/>
</dbReference>
<protein>
    <recommendedName>
        <fullName evidence="4">Deoxyribodipyrimidine photo-lyase</fullName>
        <ecNumber evidence="3">4.1.99.3</ecNumber>
    </recommendedName>
    <alternativeName>
        <fullName evidence="11">DNA photolyase</fullName>
    </alternativeName>
</protein>
<dbReference type="Proteomes" id="UP001530400">
    <property type="component" value="Unassembled WGS sequence"/>
</dbReference>
<dbReference type="InterPro" id="IPR036134">
    <property type="entry name" value="Crypto/Photolyase_FAD-like_sf"/>
</dbReference>
<keyword evidence="10" id="KW-0456">Lyase</keyword>
<dbReference type="PROSITE" id="PS01083">
    <property type="entry name" value="DNA_PHOTOLYASES_2_1"/>
    <property type="match status" value="1"/>
</dbReference>
<dbReference type="GO" id="GO:0006281">
    <property type="term" value="P:DNA repair"/>
    <property type="evidence" value="ECO:0007669"/>
    <property type="project" value="UniProtKB-KW"/>
</dbReference>
<evidence type="ECO:0000256" key="8">
    <source>
        <dbReference type="ARBA" id="ARBA00023125"/>
    </source>
</evidence>
<proteinExistence type="inferred from homology"/>
<dbReference type="InterPro" id="IPR006050">
    <property type="entry name" value="DNA_photolyase_N"/>
</dbReference>
<evidence type="ECO:0000256" key="2">
    <source>
        <dbReference type="ARBA" id="ARBA00006409"/>
    </source>
</evidence>
<dbReference type="Gene3D" id="1.25.40.80">
    <property type="match status" value="1"/>
</dbReference>
<evidence type="ECO:0000256" key="4">
    <source>
        <dbReference type="ARBA" id="ARBA00014046"/>
    </source>
</evidence>
<dbReference type="PROSITE" id="PS01084">
    <property type="entry name" value="DNA_PHOTOLYASES_2_2"/>
    <property type="match status" value="1"/>
</dbReference>
<dbReference type="PANTHER" id="PTHR10211:SF0">
    <property type="entry name" value="DEOXYRIBODIPYRIMIDINE PHOTO-LYASE"/>
    <property type="match status" value="1"/>
</dbReference>
<evidence type="ECO:0000256" key="3">
    <source>
        <dbReference type="ARBA" id="ARBA00013149"/>
    </source>
</evidence>
<keyword evidence="5" id="KW-0285">Flavoprotein</keyword>
<dbReference type="InterPro" id="IPR036155">
    <property type="entry name" value="Crypto/Photolyase_N_sf"/>
</dbReference>
<dbReference type="PROSITE" id="PS51645">
    <property type="entry name" value="PHR_CRY_ALPHA_BETA"/>
    <property type="match status" value="1"/>
</dbReference>
<accession>A0ABD3PR99</accession>
<evidence type="ECO:0000256" key="7">
    <source>
        <dbReference type="ARBA" id="ARBA00022827"/>
    </source>
</evidence>
<dbReference type="Gene3D" id="3.40.50.620">
    <property type="entry name" value="HUPs"/>
    <property type="match status" value="1"/>
</dbReference>
<dbReference type="EC" id="4.1.99.3" evidence="3"/>
<dbReference type="GO" id="GO:0003904">
    <property type="term" value="F:deoxyribodipyrimidine photo-lyase activity"/>
    <property type="evidence" value="ECO:0007669"/>
    <property type="project" value="UniProtKB-EC"/>
</dbReference>
<dbReference type="Pfam" id="PF00875">
    <property type="entry name" value="DNA_photolyase"/>
    <property type="match status" value="1"/>
</dbReference>
<keyword evidence="9" id="KW-0234">DNA repair</keyword>
<feature type="region of interest" description="Disordered" evidence="13">
    <location>
        <begin position="176"/>
        <end position="196"/>
    </location>
</feature>
<name>A0ABD3PR99_9STRA</name>
<evidence type="ECO:0000259" key="14">
    <source>
        <dbReference type="PROSITE" id="PS51645"/>
    </source>
</evidence>